<accession>A0ABW4YNM4</accession>
<evidence type="ECO:0000313" key="2">
    <source>
        <dbReference type="EMBL" id="MFD2117243.1"/>
    </source>
</evidence>
<keyword evidence="3" id="KW-1185">Reference proteome</keyword>
<dbReference type="RefSeq" id="WP_377774225.1">
    <property type="nucleotide sequence ID" value="NZ_JBHUHO010000038.1"/>
</dbReference>
<comment type="caution">
    <text evidence="2">The sequence shown here is derived from an EMBL/GenBank/DDBJ whole genome shotgun (WGS) entry which is preliminary data.</text>
</comment>
<gene>
    <name evidence="2" type="ORF">ACFSJH_16055</name>
</gene>
<feature type="coiled-coil region" evidence="1">
    <location>
        <begin position="81"/>
        <end position="108"/>
    </location>
</feature>
<organism evidence="2 3">
    <name type="scientific">Paenibacillus yanchengensis</name>
    <dbReference type="NCBI Taxonomy" id="2035833"/>
    <lineage>
        <taxon>Bacteria</taxon>
        <taxon>Bacillati</taxon>
        <taxon>Bacillota</taxon>
        <taxon>Bacilli</taxon>
        <taxon>Bacillales</taxon>
        <taxon>Paenibacillaceae</taxon>
        <taxon>Paenibacillus</taxon>
    </lineage>
</organism>
<keyword evidence="1" id="KW-0175">Coiled coil</keyword>
<dbReference type="Proteomes" id="UP001597362">
    <property type="component" value="Unassembled WGS sequence"/>
</dbReference>
<dbReference type="EMBL" id="JBHUHO010000038">
    <property type="protein sequence ID" value="MFD2117243.1"/>
    <property type="molecule type" value="Genomic_DNA"/>
</dbReference>
<protein>
    <submittedName>
        <fullName evidence="2">Uncharacterized protein</fullName>
    </submittedName>
</protein>
<evidence type="ECO:0000256" key="1">
    <source>
        <dbReference type="SAM" id="Coils"/>
    </source>
</evidence>
<name>A0ABW4YNM4_9BACL</name>
<sequence>MKVITQLNTNIIMDIADETAMVGSDTKVVKNGGVYFIGFAVNVHDVSHIPSVVKPSTHCYDGLEFTENSNYVEPYSPDADINALKAENMALSNKVDQLETDNAELLLSLVEKGVL</sequence>
<evidence type="ECO:0000313" key="3">
    <source>
        <dbReference type="Proteomes" id="UP001597362"/>
    </source>
</evidence>
<reference evidence="3" key="1">
    <citation type="journal article" date="2019" name="Int. J. Syst. Evol. Microbiol.">
        <title>The Global Catalogue of Microorganisms (GCM) 10K type strain sequencing project: providing services to taxonomists for standard genome sequencing and annotation.</title>
        <authorList>
            <consortium name="The Broad Institute Genomics Platform"/>
            <consortium name="The Broad Institute Genome Sequencing Center for Infectious Disease"/>
            <person name="Wu L."/>
            <person name="Ma J."/>
        </authorList>
    </citation>
    <scope>NUCLEOTIDE SEQUENCE [LARGE SCALE GENOMIC DNA]</scope>
    <source>
        <strain evidence="3">GH52</strain>
    </source>
</reference>
<proteinExistence type="predicted"/>